<evidence type="ECO:0000256" key="1">
    <source>
        <dbReference type="ARBA" id="ARBA00004651"/>
    </source>
</evidence>
<organism evidence="10 11">
    <name type="scientific">Streptomyces endophyticus</name>
    <dbReference type="NCBI Taxonomy" id="714166"/>
    <lineage>
        <taxon>Bacteria</taxon>
        <taxon>Bacillati</taxon>
        <taxon>Actinomycetota</taxon>
        <taxon>Actinomycetes</taxon>
        <taxon>Kitasatosporales</taxon>
        <taxon>Streptomycetaceae</taxon>
        <taxon>Streptomyces</taxon>
    </lineage>
</organism>
<evidence type="ECO:0000256" key="4">
    <source>
        <dbReference type="ARBA" id="ARBA00022692"/>
    </source>
</evidence>
<dbReference type="InterPro" id="IPR000515">
    <property type="entry name" value="MetI-like"/>
</dbReference>
<comment type="caution">
    <text evidence="10">The sequence shown here is derived from an EMBL/GenBank/DDBJ whole genome shotgun (WGS) entry which is preliminary data.</text>
</comment>
<dbReference type="NCBIfam" id="TIGR01726">
    <property type="entry name" value="HEQRo_perm_3TM"/>
    <property type="match status" value="1"/>
</dbReference>
<keyword evidence="7 8" id="KW-0472">Membrane</keyword>
<dbReference type="RefSeq" id="WP_326015491.1">
    <property type="nucleotide sequence ID" value="NZ_JAOZYC010000075.1"/>
</dbReference>
<proteinExistence type="inferred from homology"/>
<evidence type="ECO:0000313" key="11">
    <source>
        <dbReference type="Proteomes" id="UP001354931"/>
    </source>
</evidence>
<dbReference type="Gene3D" id="1.10.3720.10">
    <property type="entry name" value="MetI-like"/>
    <property type="match status" value="1"/>
</dbReference>
<dbReference type="EMBL" id="JAOZYC010000075">
    <property type="protein sequence ID" value="MEB8337821.1"/>
    <property type="molecule type" value="Genomic_DNA"/>
</dbReference>
<evidence type="ECO:0000259" key="9">
    <source>
        <dbReference type="PROSITE" id="PS50928"/>
    </source>
</evidence>
<keyword evidence="2 8" id="KW-0813">Transport</keyword>
<keyword evidence="6 8" id="KW-1133">Transmembrane helix</keyword>
<feature type="domain" description="ABC transmembrane type-1" evidence="9">
    <location>
        <begin position="68"/>
        <end position="269"/>
    </location>
</feature>
<reference evidence="10 11" key="1">
    <citation type="submission" date="2022-10" db="EMBL/GenBank/DDBJ databases">
        <authorList>
            <person name="Xie J."/>
            <person name="Shen N."/>
        </authorList>
    </citation>
    <scope>NUCLEOTIDE SEQUENCE [LARGE SCALE GENOMIC DNA]</scope>
    <source>
        <strain evidence="10 11">YIM65594</strain>
    </source>
</reference>
<feature type="transmembrane region" description="Helical" evidence="8">
    <location>
        <begin position="25"/>
        <end position="46"/>
    </location>
</feature>
<feature type="transmembrane region" description="Helical" evidence="8">
    <location>
        <begin position="250"/>
        <end position="272"/>
    </location>
</feature>
<keyword evidence="4 8" id="KW-0812">Transmembrane</keyword>
<dbReference type="Proteomes" id="UP001354931">
    <property type="component" value="Unassembled WGS sequence"/>
</dbReference>
<accession>A0ABU6F1E5</accession>
<dbReference type="InterPro" id="IPR043429">
    <property type="entry name" value="ArtM/GltK/GlnP/TcyL/YhdX-like"/>
</dbReference>
<sequence length="304" mass="32765">MSEAVAESSAPADTGDLVAVPRTHYGRWVGALVVVVFLGWLGYAFAHAAIDWGVVKEYLTMSVLLKGLLITLVLTVVGMILGIVLGVLVAVMRLSRNPVTSGVGWLYVWVFRGTPVYLQLLAWFNIGLLFPYVSLPGLGGARTVDLVTPFVAAAIGLGLNQGAYTSEVVRAGILSIDEGQTEAAQALGMSRLRTMGQIVLPQAMRVILPPIGNETIGMLKTTSLASAIGVSEILSEAQHIYFVNNRIMELLIVCAVWYLAAVSILSIVQYYLERHFARGSSSRALPATPLQRLRKTLQQKKAVS</sequence>
<keyword evidence="5" id="KW-0029">Amino-acid transport</keyword>
<comment type="subcellular location">
    <subcellularLocation>
        <location evidence="1 8">Cell membrane</location>
        <topology evidence="1 8">Multi-pass membrane protein</topology>
    </subcellularLocation>
</comment>
<dbReference type="PROSITE" id="PS50928">
    <property type="entry name" value="ABC_TM1"/>
    <property type="match status" value="1"/>
</dbReference>
<evidence type="ECO:0000256" key="3">
    <source>
        <dbReference type="ARBA" id="ARBA00022475"/>
    </source>
</evidence>
<evidence type="ECO:0000256" key="6">
    <source>
        <dbReference type="ARBA" id="ARBA00022989"/>
    </source>
</evidence>
<keyword evidence="3" id="KW-1003">Cell membrane</keyword>
<evidence type="ECO:0000256" key="5">
    <source>
        <dbReference type="ARBA" id="ARBA00022970"/>
    </source>
</evidence>
<keyword evidence="11" id="KW-1185">Reference proteome</keyword>
<dbReference type="Pfam" id="PF00528">
    <property type="entry name" value="BPD_transp_1"/>
    <property type="match status" value="1"/>
</dbReference>
<comment type="similarity">
    <text evidence="8">Belongs to the binding-protein-dependent transport system permease family.</text>
</comment>
<feature type="transmembrane region" description="Helical" evidence="8">
    <location>
        <begin position="67"/>
        <end position="94"/>
    </location>
</feature>
<dbReference type="PANTHER" id="PTHR30614">
    <property type="entry name" value="MEMBRANE COMPONENT OF AMINO ACID ABC TRANSPORTER"/>
    <property type="match status" value="1"/>
</dbReference>
<dbReference type="CDD" id="cd06261">
    <property type="entry name" value="TM_PBP2"/>
    <property type="match status" value="1"/>
</dbReference>
<dbReference type="InterPro" id="IPR010065">
    <property type="entry name" value="AA_ABC_transptr_permease_3TM"/>
</dbReference>
<evidence type="ECO:0000256" key="8">
    <source>
        <dbReference type="RuleBase" id="RU363032"/>
    </source>
</evidence>
<evidence type="ECO:0000313" key="10">
    <source>
        <dbReference type="EMBL" id="MEB8337821.1"/>
    </source>
</evidence>
<evidence type="ECO:0000256" key="7">
    <source>
        <dbReference type="ARBA" id="ARBA00023136"/>
    </source>
</evidence>
<protein>
    <submittedName>
        <fullName evidence="10">Amino acid ABC transporter permease</fullName>
    </submittedName>
</protein>
<dbReference type="InterPro" id="IPR035906">
    <property type="entry name" value="MetI-like_sf"/>
</dbReference>
<dbReference type="SUPFAM" id="SSF161098">
    <property type="entry name" value="MetI-like"/>
    <property type="match status" value="1"/>
</dbReference>
<name>A0ABU6F1E5_9ACTN</name>
<evidence type="ECO:0000256" key="2">
    <source>
        <dbReference type="ARBA" id="ARBA00022448"/>
    </source>
</evidence>
<dbReference type="PANTHER" id="PTHR30614:SF0">
    <property type="entry name" value="L-CYSTINE TRANSPORT SYSTEM PERMEASE PROTEIN TCYL"/>
    <property type="match status" value="1"/>
</dbReference>
<gene>
    <name evidence="10" type="ORF">OKJ99_09910</name>
</gene>